<sequence>MTLIWLNKNDFDLSLDLFKKFTKIEELGLSKNKFKESLEPLNKLRNLKILVFIDKHINSGLKFLDMNLKQFYCDYNNNEYEIVKIQEKLK</sequence>
<feature type="non-terminal residue" evidence="1">
    <location>
        <position position="90"/>
    </location>
</feature>
<evidence type="ECO:0000313" key="1">
    <source>
        <dbReference type="EMBL" id="CAG8531804.1"/>
    </source>
</evidence>
<protein>
    <submittedName>
        <fullName evidence="1">1067_t:CDS:1</fullName>
    </submittedName>
</protein>
<dbReference type="EMBL" id="CAJVPW010003910">
    <property type="protein sequence ID" value="CAG8531804.1"/>
    <property type="molecule type" value="Genomic_DNA"/>
</dbReference>
<dbReference type="Proteomes" id="UP000789366">
    <property type="component" value="Unassembled WGS sequence"/>
</dbReference>
<name>A0ACA9LHY6_9GLOM</name>
<accession>A0ACA9LHY6</accession>
<comment type="caution">
    <text evidence="1">The sequence shown here is derived from an EMBL/GenBank/DDBJ whole genome shotgun (WGS) entry which is preliminary data.</text>
</comment>
<proteinExistence type="predicted"/>
<gene>
    <name evidence="1" type="ORF">SPELUC_LOCUS4400</name>
</gene>
<evidence type="ECO:0000313" key="2">
    <source>
        <dbReference type="Proteomes" id="UP000789366"/>
    </source>
</evidence>
<keyword evidence="2" id="KW-1185">Reference proteome</keyword>
<reference evidence="1" key="1">
    <citation type="submission" date="2021-06" db="EMBL/GenBank/DDBJ databases">
        <authorList>
            <person name="Kallberg Y."/>
            <person name="Tangrot J."/>
            <person name="Rosling A."/>
        </authorList>
    </citation>
    <scope>NUCLEOTIDE SEQUENCE</scope>
    <source>
        <strain evidence="1">28 12/20/2015</strain>
    </source>
</reference>
<organism evidence="1 2">
    <name type="scientific">Cetraspora pellucida</name>
    <dbReference type="NCBI Taxonomy" id="1433469"/>
    <lineage>
        <taxon>Eukaryota</taxon>
        <taxon>Fungi</taxon>
        <taxon>Fungi incertae sedis</taxon>
        <taxon>Mucoromycota</taxon>
        <taxon>Glomeromycotina</taxon>
        <taxon>Glomeromycetes</taxon>
        <taxon>Diversisporales</taxon>
        <taxon>Gigasporaceae</taxon>
        <taxon>Cetraspora</taxon>
    </lineage>
</organism>